<evidence type="ECO:0000313" key="2">
    <source>
        <dbReference type="Proteomes" id="UP001230328"/>
    </source>
</evidence>
<gene>
    <name evidence="1" type="ORF">QF035_004646</name>
</gene>
<keyword evidence="2" id="KW-1185">Reference proteome</keyword>
<dbReference type="EMBL" id="JAUSZI010000002">
    <property type="protein sequence ID" value="MDQ1027064.1"/>
    <property type="molecule type" value="Genomic_DNA"/>
</dbReference>
<organism evidence="1 2">
    <name type="scientific">Streptomyces umbrinus</name>
    <dbReference type="NCBI Taxonomy" id="67370"/>
    <lineage>
        <taxon>Bacteria</taxon>
        <taxon>Bacillati</taxon>
        <taxon>Actinomycetota</taxon>
        <taxon>Actinomycetes</taxon>
        <taxon>Kitasatosporales</taxon>
        <taxon>Streptomycetaceae</taxon>
        <taxon>Streptomyces</taxon>
        <taxon>Streptomyces phaeochromogenes group</taxon>
    </lineage>
</organism>
<name>A0ABU0SU33_9ACTN</name>
<evidence type="ECO:0000313" key="1">
    <source>
        <dbReference type="EMBL" id="MDQ1027064.1"/>
    </source>
</evidence>
<proteinExistence type="predicted"/>
<accession>A0ABU0SU33</accession>
<protein>
    <submittedName>
        <fullName evidence="1">Uncharacterized protein</fullName>
    </submittedName>
</protein>
<reference evidence="1 2" key="1">
    <citation type="submission" date="2023-07" db="EMBL/GenBank/DDBJ databases">
        <title>Comparative genomics of wheat-associated soil bacteria to identify genetic determinants of phenazine resistance.</title>
        <authorList>
            <person name="Mouncey N."/>
        </authorList>
    </citation>
    <scope>NUCLEOTIDE SEQUENCE [LARGE SCALE GENOMIC DNA]</scope>
    <source>
        <strain evidence="1 2">V2I4</strain>
    </source>
</reference>
<dbReference type="RefSeq" id="WP_307522403.1">
    <property type="nucleotide sequence ID" value="NZ_JAUSZI010000002.1"/>
</dbReference>
<sequence length="128" mass="14132">MAEPIHYTSFPGFDGTSLEDSFVLEIQATPGRLNITLDLMIGWAHPSYRDPLEGEVACFRKAVIEFPAVQELTWTRQSSIRPAVDAIGEQDWGGIDALRQLGTVYQLEGDWGAIEVASQEPIVRIIGS</sequence>
<dbReference type="Proteomes" id="UP001230328">
    <property type="component" value="Unassembled WGS sequence"/>
</dbReference>
<comment type="caution">
    <text evidence="1">The sequence shown here is derived from an EMBL/GenBank/DDBJ whole genome shotgun (WGS) entry which is preliminary data.</text>
</comment>